<sequence length="629" mass="69287">MRPPSFFLWFTAALSLLSACSLQKDGSGKVEVYRGAIDLKGSTGVCELSGSWAYWPGQFVYPSVKSGNFDRYERFPGSWSQYQDGRPRYGYASYAVAIEGLDPHAEYAFRFPAYSSAVRYYIDGAELYSQGYPANNGASERVRWATALVPLPGSGDSGGAGRTGVVLVMHLSNFYDIYPGGTLPIRFGGLTEVSRQRSLHRLFLIIPFGALLAMGVYFIALFLYSPKEKASLWLGLLSFLFALRISCYDEFFLLDFVPSLPHEVLFRLGYMTFALGLAGFAAFVRSLYPFLVGRKVFALVVSVSLLYGAVSAVLPVSAATGVLSFFQVFSIISALWIIRTMIRAIRLRLEGSLIFMSGFLFFFGIVLRDILLANRVFEGVFLAHYGVFGIIFAMGLMVVSRMTGAFSREEQLSGELALMNESLKRFIPTEFLSLLNKKSVMEVSLGDTVKKEMCILFVHFGFDCLSAAEADRLALLDHFNALLLKINPLVRDAGGFVDKYLSGGLMVLFPDRGERALRCAVAMARIFDRVNCESAMPFIRSLSFHAGLHRGELMLGTIGERERMEGTVVSDAVNIASRLSEWAVERDAAVAVSAEVYSEAGDSVPAVFRGAVQLRGRARPVSVYEAGAL</sequence>
<reference evidence="4" key="1">
    <citation type="submission" date="2021-08" db="EMBL/GenBank/DDBJ databases">
        <title>Comparative analyses of Brucepasteria parasyntrophica and Teretinema zuelzerae.</title>
        <authorList>
            <person name="Song Y."/>
            <person name="Brune A."/>
        </authorList>
    </citation>
    <scope>NUCLEOTIDE SEQUENCE</scope>
    <source>
        <strain evidence="4">DSM 1903</strain>
    </source>
</reference>
<dbReference type="SUPFAM" id="SSF55073">
    <property type="entry name" value="Nucleotide cyclase"/>
    <property type="match status" value="1"/>
</dbReference>
<dbReference type="Pfam" id="PF07695">
    <property type="entry name" value="7TMR-DISM_7TM"/>
    <property type="match status" value="1"/>
</dbReference>
<dbReference type="GO" id="GO:0004016">
    <property type="term" value="F:adenylate cyclase activity"/>
    <property type="evidence" value="ECO:0007669"/>
    <property type="project" value="UniProtKB-ARBA"/>
</dbReference>
<evidence type="ECO:0000313" key="5">
    <source>
        <dbReference type="Proteomes" id="UP001198163"/>
    </source>
</evidence>
<feature type="transmembrane region" description="Helical" evidence="1">
    <location>
        <begin position="296"/>
        <end position="316"/>
    </location>
</feature>
<evidence type="ECO:0000256" key="2">
    <source>
        <dbReference type="SAM" id="SignalP"/>
    </source>
</evidence>
<keyword evidence="2" id="KW-0732">Signal</keyword>
<dbReference type="Proteomes" id="UP001198163">
    <property type="component" value="Unassembled WGS sequence"/>
</dbReference>
<feature type="transmembrane region" description="Helical" evidence="1">
    <location>
        <begin position="231"/>
        <end position="252"/>
    </location>
</feature>
<gene>
    <name evidence="4" type="ORF">K7J14_06360</name>
</gene>
<feature type="transmembrane region" description="Helical" evidence="1">
    <location>
        <begin position="353"/>
        <end position="373"/>
    </location>
</feature>
<organism evidence="4 5">
    <name type="scientific">Teretinema zuelzerae</name>
    <dbReference type="NCBI Taxonomy" id="156"/>
    <lineage>
        <taxon>Bacteria</taxon>
        <taxon>Pseudomonadati</taxon>
        <taxon>Spirochaetota</taxon>
        <taxon>Spirochaetia</taxon>
        <taxon>Spirochaetales</taxon>
        <taxon>Treponemataceae</taxon>
        <taxon>Teretinema</taxon>
    </lineage>
</organism>
<evidence type="ECO:0000313" key="4">
    <source>
        <dbReference type="EMBL" id="MCD1654326.1"/>
    </source>
</evidence>
<keyword evidence="1" id="KW-1133">Transmembrane helix</keyword>
<dbReference type="Pfam" id="PF00211">
    <property type="entry name" value="Guanylate_cyc"/>
    <property type="match status" value="1"/>
</dbReference>
<dbReference type="InterPro" id="IPR029787">
    <property type="entry name" value="Nucleotide_cyclase"/>
</dbReference>
<feature type="transmembrane region" description="Helical" evidence="1">
    <location>
        <begin position="264"/>
        <end position="284"/>
    </location>
</feature>
<dbReference type="InterPro" id="IPR001054">
    <property type="entry name" value="A/G_cyclase"/>
</dbReference>
<feature type="chain" id="PRO_5042096932" evidence="2">
    <location>
        <begin position="24"/>
        <end position="629"/>
    </location>
</feature>
<feature type="transmembrane region" description="Helical" evidence="1">
    <location>
        <begin position="322"/>
        <end position="341"/>
    </location>
</feature>
<feature type="domain" description="Guanylate cyclase" evidence="3">
    <location>
        <begin position="461"/>
        <end position="580"/>
    </location>
</feature>
<name>A0AAE3JIL9_9SPIR</name>
<dbReference type="CDD" id="cd07302">
    <property type="entry name" value="CHD"/>
    <property type="match status" value="1"/>
</dbReference>
<comment type="caution">
    <text evidence="4">The sequence shown here is derived from an EMBL/GenBank/DDBJ whole genome shotgun (WGS) entry which is preliminary data.</text>
</comment>
<dbReference type="GO" id="GO:0035556">
    <property type="term" value="P:intracellular signal transduction"/>
    <property type="evidence" value="ECO:0007669"/>
    <property type="project" value="InterPro"/>
</dbReference>
<proteinExistence type="predicted"/>
<dbReference type="PROSITE" id="PS50125">
    <property type="entry name" value="GUANYLATE_CYCLASE_2"/>
    <property type="match status" value="1"/>
</dbReference>
<feature type="transmembrane region" description="Helical" evidence="1">
    <location>
        <begin position="379"/>
        <end position="399"/>
    </location>
</feature>
<feature type="transmembrane region" description="Helical" evidence="1">
    <location>
        <begin position="202"/>
        <end position="224"/>
    </location>
</feature>
<dbReference type="AlphaFoldDB" id="A0AAE3JIL9"/>
<dbReference type="InterPro" id="IPR011623">
    <property type="entry name" value="7TMR_DISM_rcpt_extracell_dom1"/>
</dbReference>
<dbReference type="PANTHER" id="PTHR43081">
    <property type="entry name" value="ADENYLATE CYCLASE, TERMINAL-DIFFERENTIATION SPECIFIC-RELATED"/>
    <property type="match status" value="1"/>
</dbReference>
<dbReference type="EMBL" id="JAINWA010000001">
    <property type="protein sequence ID" value="MCD1654326.1"/>
    <property type="molecule type" value="Genomic_DNA"/>
</dbReference>
<dbReference type="PROSITE" id="PS51257">
    <property type="entry name" value="PROKAR_LIPOPROTEIN"/>
    <property type="match status" value="1"/>
</dbReference>
<keyword evidence="1" id="KW-0472">Membrane</keyword>
<dbReference type="RefSeq" id="WP_230754468.1">
    <property type="nucleotide sequence ID" value="NZ_JAINWA010000001.1"/>
</dbReference>
<keyword evidence="5" id="KW-1185">Reference proteome</keyword>
<keyword evidence="1" id="KW-0812">Transmembrane</keyword>
<dbReference type="Gene3D" id="3.30.70.1230">
    <property type="entry name" value="Nucleotide cyclase"/>
    <property type="match status" value="1"/>
</dbReference>
<dbReference type="InterPro" id="IPR050697">
    <property type="entry name" value="Adenylyl/Guanylyl_Cyclase_3/4"/>
</dbReference>
<dbReference type="PANTHER" id="PTHR43081:SF1">
    <property type="entry name" value="ADENYLATE CYCLASE, TERMINAL-DIFFERENTIATION SPECIFIC"/>
    <property type="match status" value="1"/>
</dbReference>
<protein>
    <submittedName>
        <fullName evidence="4">Adenylate/guanylate cyclase domain-containing protein</fullName>
    </submittedName>
</protein>
<evidence type="ECO:0000256" key="1">
    <source>
        <dbReference type="SAM" id="Phobius"/>
    </source>
</evidence>
<dbReference type="GO" id="GO:0009190">
    <property type="term" value="P:cyclic nucleotide biosynthetic process"/>
    <property type="evidence" value="ECO:0007669"/>
    <property type="project" value="InterPro"/>
</dbReference>
<feature type="signal peptide" evidence="2">
    <location>
        <begin position="1"/>
        <end position="23"/>
    </location>
</feature>
<evidence type="ECO:0000259" key="3">
    <source>
        <dbReference type="PROSITE" id="PS50125"/>
    </source>
</evidence>
<accession>A0AAE3JIL9</accession>